<name>A0AAJ0FIH5_9PEZI</name>
<keyword evidence="3" id="KW-1185">Reference proteome</keyword>
<dbReference type="AlphaFoldDB" id="A0AAJ0FIH5"/>
<dbReference type="EMBL" id="MU839020">
    <property type="protein sequence ID" value="KAK1764383.1"/>
    <property type="molecule type" value="Genomic_DNA"/>
</dbReference>
<organism evidence="2 3">
    <name type="scientific">Phialemonium atrogriseum</name>
    <dbReference type="NCBI Taxonomy" id="1093897"/>
    <lineage>
        <taxon>Eukaryota</taxon>
        <taxon>Fungi</taxon>
        <taxon>Dikarya</taxon>
        <taxon>Ascomycota</taxon>
        <taxon>Pezizomycotina</taxon>
        <taxon>Sordariomycetes</taxon>
        <taxon>Sordariomycetidae</taxon>
        <taxon>Cephalothecales</taxon>
        <taxon>Cephalothecaceae</taxon>
        <taxon>Phialemonium</taxon>
    </lineage>
</organism>
<feature type="region of interest" description="Disordered" evidence="1">
    <location>
        <begin position="309"/>
        <end position="389"/>
    </location>
</feature>
<feature type="compositionally biased region" description="Basic and acidic residues" evidence="1">
    <location>
        <begin position="318"/>
        <end position="333"/>
    </location>
</feature>
<comment type="caution">
    <text evidence="2">The sequence shown here is derived from an EMBL/GenBank/DDBJ whole genome shotgun (WGS) entry which is preliminary data.</text>
</comment>
<evidence type="ECO:0000256" key="1">
    <source>
        <dbReference type="SAM" id="MobiDB-lite"/>
    </source>
</evidence>
<dbReference type="GeneID" id="85305739"/>
<gene>
    <name evidence="2" type="ORF">QBC33DRAFT_197619</name>
</gene>
<protein>
    <submittedName>
        <fullName evidence="2">Uncharacterized protein</fullName>
    </submittedName>
</protein>
<dbReference type="Proteomes" id="UP001244011">
    <property type="component" value="Unassembled WGS sequence"/>
</dbReference>
<dbReference type="RefSeq" id="XP_060280596.1">
    <property type="nucleotide sequence ID" value="XM_060422552.1"/>
</dbReference>
<proteinExistence type="predicted"/>
<evidence type="ECO:0000313" key="3">
    <source>
        <dbReference type="Proteomes" id="UP001244011"/>
    </source>
</evidence>
<evidence type="ECO:0000313" key="2">
    <source>
        <dbReference type="EMBL" id="KAK1764383.1"/>
    </source>
</evidence>
<accession>A0AAJ0FIH5</accession>
<sequence length="446" mass="49077">MVTLLHALTRANPRPNTQDVSPGINTTVRGSILPDTWIPWTDFNYDTLTSIFEGELGGQYEGDPDPDPLPLDLRICNEDTLQTVLQRFIMPTVNYSLHGQAGGCHYGPGSRCAVDIKPDWSCIAHGQYINVVPGDTKLSAKWWPNMSESRSSGVFHEWQKVVGQVSKYMAYSTVRYGFIITDASLVALRITRLATSPGLTAGRLQRATAGGGHRINFSGLSIGEESSFADESSLANESSFADVDPLDWEYQPPEYAVIPCGNSGTGRLTVKLALWCLAMMSANGDNFLDLSYPGLDTWRKAEKGYVHNTSGAIKRRLHRDDDVHQEPDPERAARQAAQAGPSVYAEEPEEGDAGRVDDCVPQFSQTAVASGEGNAHSGDGNEEEEEVPAPKLKTVEIKRRRSDKTLYFVDAKGKEVDTRKSKWTTVPGGYQLRGKKHTYFTKSFPI</sequence>
<reference evidence="2" key="1">
    <citation type="submission" date="2023-06" db="EMBL/GenBank/DDBJ databases">
        <title>Genome-scale phylogeny and comparative genomics of the fungal order Sordariales.</title>
        <authorList>
            <consortium name="Lawrence Berkeley National Laboratory"/>
            <person name="Hensen N."/>
            <person name="Bonometti L."/>
            <person name="Westerberg I."/>
            <person name="Brannstrom I.O."/>
            <person name="Guillou S."/>
            <person name="Cros-Aarteil S."/>
            <person name="Calhoun S."/>
            <person name="Haridas S."/>
            <person name="Kuo A."/>
            <person name="Mondo S."/>
            <person name="Pangilinan J."/>
            <person name="Riley R."/>
            <person name="Labutti K."/>
            <person name="Andreopoulos B."/>
            <person name="Lipzen A."/>
            <person name="Chen C."/>
            <person name="Yanf M."/>
            <person name="Daum C."/>
            <person name="Ng V."/>
            <person name="Clum A."/>
            <person name="Steindorff A."/>
            <person name="Ohm R."/>
            <person name="Martin F."/>
            <person name="Silar P."/>
            <person name="Natvig D."/>
            <person name="Lalanne C."/>
            <person name="Gautier V."/>
            <person name="Ament-Velasquez S.L."/>
            <person name="Kruys A."/>
            <person name="Hutchinson M.I."/>
            <person name="Powell A.J."/>
            <person name="Barry K."/>
            <person name="Miller A.N."/>
            <person name="Grigoriev I.V."/>
            <person name="Debuchy R."/>
            <person name="Gladieux P."/>
            <person name="Thoren M.H."/>
            <person name="Johannesson H."/>
        </authorList>
    </citation>
    <scope>NUCLEOTIDE SEQUENCE</scope>
    <source>
        <strain evidence="2">8032-3</strain>
    </source>
</reference>